<dbReference type="Proteomes" id="UP000182692">
    <property type="component" value="Unassembled WGS sequence"/>
</dbReference>
<feature type="domain" description="4Fe-4S ferredoxin-type" evidence="5">
    <location>
        <begin position="85"/>
        <end position="115"/>
    </location>
</feature>
<dbReference type="InterPro" id="IPR017896">
    <property type="entry name" value="4Fe4S_Fe-S-bd"/>
</dbReference>
<dbReference type="InterPro" id="IPR017900">
    <property type="entry name" value="4Fe4S_Fe_S_CS"/>
</dbReference>
<keyword evidence="2" id="KW-0479">Metal-binding</keyword>
<sequence length="184" mass="19657">MSDRDERYYTAQLNMQTCSRRGLFRGLWSGVSKPVKTQAGLASKRTVPRPPTAVDESLLNRLCDGCGKCANACPPRIISMIEGKPVLTLDGGACTECRECQRACPTLALANASPDTLPSTGAIAMLSGMCIRQMSAPCQSCSEACPHQAIDTVNRSIAIDTEKCSGCAQCRVACPAHAIQMVMR</sequence>
<reference evidence="6 7" key="1">
    <citation type="submission" date="2016-10" db="EMBL/GenBank/DDBJ databases">
        <authorList>
            <person name="de Groot N.N."/>
        </authorList>
    </citation>
    <scope>NUCLEOTIDE SEQUENCE [LARGE SCALE GENOMIC DNA]</scope>
    <source>
        <strain evidence="6 7">DSM 15893</strain>
    </source>
</reference>
<keyword evidence="3" id="KW-0408">Iron</keyword>
<dbReference type="Pfam" id="PF12838">
    <property type="entry name" value="Fer4_7"/>
    <property type="match status" value="1"/>
</dbReference>
<dbReference type="OrthoDB" id="9808559at2"/>
<dbReference type="PANTHER" id="PTHR43687">
    <property type="entry name" value="ADENYLYLSULFATE REDUCTASE, BETA SUBUNIT"/>
    <property type="match status" value="1"/>
</dbReference>
<dbReference type="PANTHER" id="PTHR43687:SF1">
    <property type="entry name" value="FERREDOXIN III"/>
    <property type="match status" value="1"/>
</dbReference>
<dbReference type="InterPro" id="IPR050572">
    <property type="entry name" value="Fe-S_Ferredoxin"/>
</dbReference>
<name>A0A1I5SMQ1_9GAMM</name>
<dbReference type="PROSITE" id="PS00198">
    <property type="entry name" value="4FE4S_FER_1"/>
    <property type="match status" value="2"/>
</dbReference>
<evidence type="ECO:0000256" key="2">
    <source>
        <dbReference type="ARBA" id="ARBA00022723"/>
    </source>
</evidence>
<dbReference type="RefSeq" id="WP_074927473.1">
    <property type="nucleotide sequence ID" value="NZ_FOWR01000022.1"/>
</dbReference>
<proteinExistence type="predicted"/>
<dbReference type="GeneID" id="35870474"/>
<keyword evidence="4" id="KW-0411">Iron-sulfur</keyword>
<evidence type="ECO:0000256" key="4">
    <source>
        <dbReference type="ARBA" id="ARBA00023014"/>
    </source>
</evidence>
<dbReference type="Gene3D" id="3.30.70.20">
    <property type="match status" value="2"/>
</dbReference>
<evidence type="ECO:0000313" key="6">
    <source>
        <dbReference type="EMBL" id="SFP72005.1"/>
    </source>
</evidence>
<dbReference type="PROSITE" id="PS51379">
    <property type="entry name" value="4FE4S_FER_2"/>
    <property type="match status" value="3"/>
</dbReference>
<dbReference type="SUPFAM" id="SSF54862">
    <property type="entry name" value="4Fe-4S ferredoxins"/>
    <property type="match status" value="1"/>
</dbReference>
<feature type="domain" description="4Fe-4S ferredoxin-type" evidence="5">
    <location>
        <begin position="50"/>
        <end position="83"/>
    </location>
</feature>
<protein>
    <submittedName>
        <fullName evidence="6">Ferredoxin-type protein NapF</fullName>
    </submittedName>
</protein>
<dbReference type="STRING" id="1121869.SAMN03084138_02927"/>
<gene>
    <name evidence="6" type="ORF">SAMN03084138_02927</name>
</gene>
<evidence type="ECO:0000256" key="3">
    <source>
        <dbReference type="ARBA" id="ARBA00023004"/>
    </source>
</evidence>
<dbReference type="EMBL" id="FOWR01000022">
    <property type="protein sequence ID" value="SFP72005.1"/>
    <property type="molecule type" value="Genomic_DNA"/>
</dbReference>
<dbReference type="GO" id="GO:0051539">
    <property type="term" value="F:4 iron, 4 sulfur cluster binding"/>
    <property type="evidence" value="ECO:0007669"/>
    <property type="project" value="UniProtKB-KW"/>
</dbReference>
<organism evidence="6 7">
    <name type="scientific">Enterovibrio norvegicus DSM 15893</name>
    <dbReference type="NCBI Taxonomy" id="1121869"/>
    <lineage>
        <taxon>Bacteria</taxon>
        <taxon>Pseudomonadati</taxon>
        <taxon>Pseudomonadota</taxon>
        <taxon>Gammaproteobacteria</taxon>
        <taxon>Vibrionales</taxon>
        <taxon>Vibrionaceae</taxon>
        <taxon>Enterovibrio</taxon>
    </lineage>
</organism>
<evidence type="ECO:0000256" key="1">
    <source>
        <dbReference type="ARBA" id="ARBA00022485"/>
    </source>
</evidence>
<evidence type="ECO:0000313" key="7">
    <source>
        <dbReference type="Proteomes" id="UP000182692"/>
    </source>
</evidence>
<dbReference type="Pfam" id="PF00037">
    <property type="entry name" value="Fer4"/>
    <property type="match status" value="1"/>
</dbReference>
<evidence type="ECO:0000259" key="5">
    <source>
        <dbReference type="PROSITE" id="PS51379"/>
    </source>
</evidence>
<keyword evidence="1" id="KW-0004">4Fe-4S</keyword>
<accession>A0A1I5SMQ1</accession>
<dbReference type="GO" id="GO:0046872">
    <property type="term" value="F:metal ion binding"/>
    <property type="evidence" value="ECO:0007669"/>
    <property type="project" value="UniProtKB-KW"/>
</dbReference>
<feature type="domain" description="4Fe-4S ferredoxin-type" evidence="5">
    <location>
        <begin position="155"/>
        <end position="184"/>
    </location>
</feature>
<dbReference type="AlphaFoldDB" id="A0A1I5SMQ1"/>